<reference evidence="1 2" key="1">
    <citation type="submission" date="2017-11" db="EMBL/GenBank/DDBJ databases">
        <title>Bacterial isolate from king chilli rhizosphere.</title>
        <authorList>
            <person name="Takhelmayum P."/>
            <person name="Sarangthem I."/>
        </authorList>
    </citation>
    <scope>NUCLEOTIDE SEQUENCE [LARGE SCALE GENOMIC DNA]</scope>
    <source>
        <strain evidence="2">t26</strain>
    </source>
</reference>
<dbReference type="SUPFAM" id="SSF100985">
    <property type="entry name" value="Sporulation inhibitor Sda"/>
    <property type="match status" value="1"/>
</dbReference>
<sequence>MKKLSNDLLLKAYLNAKKLGLDPIFIQQLESELKRRSIINKRAKE</sequence>
<dbReference type="Pfam" id="PF08970">
    <property type="entry name" value="Sda"/>
    <property type="match status" value="1"/>
</dbReference>
<evidence type="ECO:0000313" key="2">
    <source>
        <dbReference type="Proteomes" id="UP000232101"/>
    </source>
</evidence>
<dbReference type="InterPro" id="IPR036916">
    <property type="entry name" value="Sda_sf"/>
</dbReference>
<protein>
    <submittedName>
        <fullName evidence="1">Sporulation histidine kinase inhibitor Sda</fullName>
    </submittedName>
</protein>
<dbReference type="AlphaFoldDB" id="A0A2M9PYH6"/>
<dbReference type="RefSeq" id="WP_100545603.1">
    <property type="nucleotide sequence ID" value="NZ_CP158849.1"/>
</dbReference>
<organism evidence="1 2">
    <name type="scientific">Lysinibacillus xylanilyticus</name>
    <dbReference type="NCBI Taxonomy" id="582475"/>
    <lineage>
        <taxon>Bacteria</taxon>
        <taxon>Bacillati</taxon>
        <taxon>Bacillota</taxon>
        <taxon>Bacilli</taxon>
        <taxon>Bacillales</taxon>
        <taxon>Bacillaceae</taxon>
        <taxon>Lysinibacillus</taxon>
    </lineage>
</organism>
<dbReference type="Proteomes" id="UP000232101">
    <property type="component" value="Unassembled WGS sequence"/>
</dbReference>
<gene>
    <name evidence="1" type="ORF">CWD94_25845</name>
</gene>
<evidence type="ECO:0000313" key="1">
    <source>
        <dbReference type="EMBL" id="PJO40888.1"/>
    </source>
</evidence>
<dbReference type="Gene3D" id="1.10.287.1100">
    <property type="entry name" value="Sporulation inhibitor A"/>
    <property type="match status" value="1"/>
</dbReference>
<comment type="caution">
    <text evidence="1">The sequence shown here is derived from an EMBL/GenBank/DDBJ whole genome shotgun (WGS) entry which is preliminary data.</text>
</comment>
<dbReference type="InterPro" id="IPR015064">
    <property type="entry name" value="Sda"/>
</dbReference>
<name>A0A2M9PYH6_9BACI</name>
<accession>A0A2M9PYH6</accession>
<proteinExistence type="predicted"/>
<dbReference type="EMBL" id="PHQY01000692">
    <property type="protein sequence ID" value="PJO40888.1"/>
    <property type="molecule type" value="Genomic_DNA"/>
</dbReference>